<dbReference type="Proteomes" id="UP001500266">
    <property type="component" value="Unassembled WGS sequence"/>
</dbReference>
<protein>
    <recommendedName>
        <fullName evidence="4">Galactokinase N-terminal domain-containing protein</fullName>
    </recommendedName>
</protein>
<dbReference type="InterPro" id="IPR014721">
    <property type="entry name" value="Ribsml_uS5_D2-typ_fold_subgr"/>
</dbReference>
<comment type="caution">
    <text evidence="5">The sequence shown here is derived from an EMBL/GenBank/DDBJ whole genome shotgun (WGS) entry which is preliminary data.</text>
</comment>
<proteinExistence type="predicted"/>
<dbReference type="RefSeq" id="WP_378271452.1">
    <property type="nucleotide sequence ID" value="NZ_JBHTFR010000001.1"/>
</dbReference>
<reference evidence="6" key="1">
    <citation type="journal article" date="2019" name="Int. J. Syst. Evol. Microbiol.">
        <title>The Global Catalogue of Microorganisms (GCM) 10K type strain sequencing project: providing services to taxonomists for standard genome sequencing and annotation.</title>
        <authorList>
            <consortium name="The Broad Institute Genomics Platform"/>
            <consortium name="The Broad Institute Genome Sequencing Center for Infectious Disease"/>
            <person name="Wu L."/>
            <person name="Ma J."/>
        </authorList>
    </citation>
    <scope>NUCLEOTIDE SEQUENCE [LARGE SCALE GENOMIC DNA]</scope>
    <source>
        <strain evidence="6">JCM 17316</strain>
    </source>
</reference>
<sequence>MRGGVWSAPGRIDIIGEHTDYSGGFAPARRTVVRARPRADGRIAAVSAGYGAVEFPAATVPGEVTGWGAHARGERVRRRARRRHGPDGVPPRRRCSSARDA</sequence>
<dbReference type="Gene3D" id="3.30.230.10">
    <property type="match status" value="1"/>
</dbReference>
<evidence type="ECO:0000256" key="2">
    <source>
        <dbReference type="ARBA" id="ARBA00022840"/>
    </source>
</evidence>
<dbReference type="InterPro" id="IPR020568">
    <property type="entry name" value="Ribosomal_Su5_D2-typ_SF"/>
</dbReference>
<organism evidence="5 6">
    <name type="scientific">Actinomadura keratinilytica</name>
    <dbReference type="NCBI Taxonomy" id="547461"/>
    <lineage>
        <taxon>Bacteria</taxon>
        <taxon>Bacillati</taxon>
        <taxon>Actinomycetota</taxon>
        <taxon>Actinomycetes</taxon>
        <taxon>Streptosporangiales</taxon>
        <taxon>Thermomonosporaceae</taxon>
        <taxon>Actinomadura</taxon>
    </lineage>
</organism>
<evidence type="ECO:0000259" key="4">
    <source>
        <dbReference type="Pfam" id="PF10509"/>
    </source>
</evidence>
<evidence type="ECO:0000313" key="5">
    <source>
        <dbReference type="EMBL" id="GAA4127912.1"/>
    </source>
</evidence>
<dbReference type="InterPro" id="IPR019539">
    <property type="entry name" value="GalKase_N"/>
</dbReference>
<keyword evidence="2" id="KW-0067">ATP-binding</keyword>
<evidence type="ECO:0000256" key="1">
    <source>
        <dbReference type="ARBA" id="ARBA00022741"/>
    </source>
</evidence>
<keyword evidence="1" id="KW-0547">Nucleotide-binding</keyword>
<evidence type="ECO:0000256" key="3">
    <source>
        <dbReference type="SAM" id="MobiDB-lite"/>
    </source>
</evidence>
<dbReference type="SUPFAM" id="SSF54211">
    <property type="entry name" value="Ribosomal protein S5 domain 2-like"/>
    <property type="match status" value="1"/>
</dbReference>
<accession>A0ABP7XYE2</accession>
<dbReference type="EMBL" id="BAABDO010000003">
    <property type="protein sequence ID" value="GAA4127912.1"/>
    <property type="molecule type" value="Genomic_DNA"/>
</dbReference>
<dbReference type="Pfam" id="PF10509">
    <property type="entry name" value="GalKase_gal_bdg"/>
    <property type="match status" value="1"/>
</dbReference>
<name>A0ABP7XYE2_9ACTN</name>
<feature type="compositionally biased region" description="Basic residues" evidence="3">
    <location>
        <begin position="91"/>
        <end position="101"/>
    </location>
</feature>
<feature type="domain" description="Galactokinase N-terminal" evidence="4">
    <location>
        <begin position="4"/>
        <end position="25"/>
    </location>
</feature>
<feature type="region of interest" description="Disordered" evidence="3">
    <location>
        <begin position="70"/>
        <end position="101"/>
    </location>
</feature>
<feature type="compositionally biased region" description="Basic residues" evidence="3">
    <location>
        <begin position="75"/>
        <end position="84"/>
    </location>
</feature>
<evidence type="ECO:0000313" key="6">
    <source>
        <dbReference type="Proteomes" id="UP001500266"/>
    </source>
</evidence>
<keyword evidence="6" id="KW-1185">Reference proteome</keyword>
<gene>
    <name evidence="5" type="ORF">GCM10022416_03080</name>
</gene>